<evidence type="ECO:0000313" key="3">
    <source>
        <dbReference type="Proteomes" id="UP000000561"/>
    </source>
</evidence>
<feature type="compositionally biased region" description="Basic and acidic residues" evidence="1">
    <location>
        <begin position="208"/>
        <end position="221"/>
    </location>
</feature>
<keyword evidence="3" id="KW-1185">Reference proteome</keyword>
<proteinExistence type="predicted"/>
<dbReference type="Proteomes" id="UP000000561">
    <property type="component" value="Chromosome 2"/>
</dbReference>
<reference evidence="2 3" key="1">
    <citation type="journal article" date="2006" name="Nature">
        <title>Insights from the genome of the biotrophic fungal plant pathogen Ustilago maydis.</title>
        <authorList>
            <person name="Kamper J."/>
            <person name="Kahmann R."/>
            <person name="Bolker M."/>
            <person name="Ma L.J."/>
            <person name="Brefort T."/>
            <person name="Saville B.J."/>
            <person name="Banuett F."/>
            <person name="Kronstad J.W."/>
            <person name="Gold S.E."/>
            <person name="Muller O."/>
            <person name="Perlin M.H."/>
            <person name="Wosten H.A."/>
            <person name="de Vries R."/>
            <person name="Ruiz-Herrera J."/>
            <person name="Reynaga-Pena C.G."/>
            <person name="Snetselaar K."/>
            <person name="McCann M."/>
            <person name="Perez-Martin J."/>
            <person name="Feldbrugge M."/>
            <person name="Basse C.W."/>
            <person name="Steinberg G."/>
            <person name="Ibeas J.I."/>
            <person name="Holloman W."/>
            <person name="Guzman P."/>
            <person name="Farman M."/>
            <person name="Stajich J.E."/>
            <person name="Sentandreu R."/>
            <person name="Gonzalez-Prieto J.M."/>
            <person name="Kennell J.C."/>
            <person name="Molina L."/>
            <person name="Schirawski J."/>
            <person name="Mendoza-Mendoza A."/>
            <person name="Greilinger D."/>
            <person name="Munch K."/>
            <person name="Rossel N."/>
            <person name="Scherer M."/>
            <person name="Vranes M."/>
            <person name="Ladendorf O."/>
            <person name="Vincon V."/>
            <person name="Fuchs U."/>
            <person name="Sandrock B."/>
            <person name="Meng S."/>
            <person name="Ho E.C."/>
            <person name="Cahill M.J."/>
            <person name="Boyce K.J."/>
            <person name="Klose J."/>
            <person name="Klosterman S.J."/>
            <person name="Deelstra H.J."/>
            <person name="Ortiz-Castellanos L."/>
            <person name="Li W."/>
            <person name="Sanchez-Alonso P."/>
            <person name="Schreier P.H."/>
            <person name="Hauser-Hahn I."/>
            <person name="Vaupel M."/>
            <person name="Koopmann E."/>
            <person name="Friedrich G."/>
            <person name="Voss H."/>
            <person name="Schluter T."/>
            <person name="Margolis J."/>
            <person name="Platt D."/>
            <person name="Swimmer C."/>
            <person name="Gnirke A."/>
            <person name="Chen F."/>
            <person name="Vysotskaia V."/>
            <person name="Mannhaupt G."/>
            <person name="Guldener U."/>
            <person name="Munsterkotter M."/>
            <person name="Haase D."/>
            <person name="Oesterheld M."/>
            <person name="Mewes H.W."/>
            <person name="Mauceli E.W."/>
            <person name="DeCaprio D."/>
            <person name="Wade C.M."/>
            <person name="Butler J."/>
            <person name="Young S."/>
            <person name="Jaffe D.B."/>
            <person name="Calvo S."/>
            <person name="Nusbaum C."/>
            <person name="Galagan J."/>
            <person name="Birren B.W."/>
        </authorList>
    </citation>
    <scope>NUCLEOTIDE SEQUENCE [LARGE SCALE GENOMIC DNA]</scope>
    <source>
        <strain evidence="3">DSM 14603 / FGSC 9021 / UM521</strain>
    </source>
</reference>
<dbReference type="InParanoid" id="A0A0D1E5I3"/>
<feature type="compositionally biased region" description="Polar residues" evidence="1">
    <location>
        <begin position="223"/>
        <end position="234"/>
    </location>
</feature>
<dbReference type="VEuPathDB" id="FungiDB:UMAG_01164"/>
<feature type="compositionally biased region" description="Basic and acidic residues" evidence="1">
    <location>
        <begin position="295"/>
        <end position="305"/>
    </location>
</feature>
<dbReference type="EMBL" id="CM003141">
    <property type="protein sequence ID" value="KIS71264.1"/>
    <property type="molecule type" value="Genomic_DNA"/>
</dbReference>
<dbReference type="RefSeq" id="XP_011387106.1">
    <property type="nucleotide sequence ID" value="XM_011388804.1"/>
</dbReference>
<dbReference type="GeneID" id="23562262"/>
<feature type="compositionally biased region" description="Basic and acidic residues" evidence="1">
    <location>
        <begin position="161"/>
        <end position="176"/>
    </location>
</feature>
<dbReference type="PANTHER" id="PTHR40132">
    <property type="entry name" value="PRE-MRNA-SPLICING FACTOR 38B"/>
    <property type="match status" value="1"/>
</dbReference>
<dbReference type="KEGG" id="uma:UMAG_01164"/>
<dbReference type="eggNOG" id="ENOG502SD5M">
    <property type="taxonomic scope" value="Eukaryota"/>
</dbReference>
<dbReference type="OrthoDB" id="2431475at2759"/>
<protein>
    <submittedName>
        <fullName evidence="2">Uncharacterized protein</fullName>
    </submittedName>
</protein>
<dbReference type="PANTHER" id="PTHR40132:SF1">
    <property type="entry name" value="PRE-MRNA-SPLICING FACTOR 38B"/>
    <property type="match status" value="1"/>
</dbReference>
<feature type="compositionally biased region" description="Basic and acidic residues" evidence="1">
    <location>
        <begin position="126"/>
        <end position="137"/>
    </location>
</feature>
<organism evidence="2 3">
    <name type="scientific">Mycosarcoma maydis</name>
    <name type="common">Corn smut fungus</name>
    <name type="synonym">Ustilago maydis</name>
    <dbReference type="NCBI Taxonomy" id="5270"/>
    <lineage>
        <taxon>Eukaryota</taxon>
        <taxon>Fungi</taxon>
        <taxon>Dikarya</taxon>
        <taxon>Basidiomycota</taxon>
        <taxon>Ustilaginomycotina</taxon>
        <taxon>Ustilaginomycetes</taxon>
        <taxon>Ustilaginales</taxon>
        <taxon>Ustilaginaceae</taxon>
        <taxon>Mycosarcoma</taxon>
    </lineage>
</organism>
<dbReference type="AlphaFoldDB" id="A0A0D1E5I3"/>
<feature type="compositionally biased region" description="Basic residues" evidence="1">
    <location>
        <begin position="194"/>
        <end position="207"/>
    </location>
</feature>
<dbReference type="OMA" id="ETDNHNT"/>
<evidence type="ECO:0000256" key="1">
    <source>
        <dbReference type="SAM" id="MobiDB-lite"/>
    </source>
</evidence>
<feature type="region of interest" description="Disordered" evidence="1">
    <location>
        <begin position="83"/>
        <end position="312"/>
    </location>
</feature>
<evidence type="ECO:0000313" key="2">
    <source>
        <dbReference type="EMBL" id="KIS71264.1"/>
    </source>
</evidence>
<accession>A0A0D1E5I3</accession>
<feature type="compositionally biased region" description="Basic and acidic residues" evidence="1">
    <location>
        <begin position="258"/>
        <end position="277"/>
    </location>
</feature>
<gene>
    <name evidence="2" type="ORF">UMAG_01164</name>
</gene>
<name>A0A0D1E5I3_MYCMD</name>
<sequence length="312" mass="35817">MTESSAASGSKLGSIPNSELDAYIAELIIQKSRAKQAQADAEGIGAYLKDDHQSKTCRIPNTNKRFLASVIQNVEGHNRALLRQQAREGVEKYAPSAKGKGKERTGPSAATPTSRMRGWSDDEDSFTDRNAEVKDVTDLSSKMGRHFEEQDAPPDQIEASSRPDRSNRQRRAKDEEQSAIVTKRRKNEKEARSHKCHHEREHRHRPESRRDKVAERGDKQRRPCSSSKNEPQETSSHRRRSDKRGHDQRREKRHLRRRAPESKSEQTLCVERKDQKRSSHTNRINQRRSASPEARPPKKVREWDLGKQPLAF</sequence>
<dbReference type="STRING" id="237631.A0A0D1E5I3"/>